<name>A0A132P0K6_GIAIN</name>
<feature type="region of interest" description="Disordered" evidence="2">
    <location>
        <begin position="206"/>
        <end position="235"/>
    </location>
</feature>
<evidence type="ECO:0000313" key="3">
    <source>
        <dbReference type="EMBL" id="KWX15834.1"/>
    </source>
</evidence>
<evidence type="ECO:0000256" key="2">
    <source>
        <dbReference type="SAM" id="MobiDB-lite"/>
    </source>
</evidence>
<protein>
    <submittedName>
        <fullName evidence="3">Uncharacterized protein</fullName>
    </submittedName>
</protein>
<gene>
    <name evidence="3" type="ORF">QR46_0152</name>
</gene>
<feature type="coiled-coil region" evidence="1">
    <location>
        <begin position="269"/>
        <end position="303"/>
    </location>
</feature>
<organism evidence="3 4">
    <name type="scientific">Giardia duodenalis assemblage B</name>
    <dbReference type="NCBI Taxonomy" id="1394984"/>
    <lineage>
        <taxon>Eukaryota</taxon>
        <taxon>Metamonada</taxon>
        <taxon>Diplomonadida</taxon>
        <taxon>Hexamitidae</taxon>
        <taxon>Giardiinae</taxon>
        <taxon>Giardia</taxon>
    </lineage>
</organism>
<reference evidence="3 4" key="1">
    <citation type="journal article" date="2015" name="Mol. Biochem. Parasitol.">
        <title>Identification of polymorphic genes for use in assemblage B genotyping assays through comparative genomics of multiple assemblage B Giardia duodenalis isolates.</title>
        <authorList>
            <person name="Wielinga C."/>
            <person name="Thompson R.C."/>
            <person name="Monis P."/>
            <person name="Ryan U."/>
        </authorList>
    </citation>
    <scope>NUCLEOTIDE SEQUENCE [LARGE SCALE GENOMIC DNA]</scope>
    <source>
        <strain evidence="3 4">BAH15c1</strain>
    </source>
</reference>
<sequence>MSTTYTGAADIEINALQERCSALQKENYELRQRVFSVEKKLTDTSNSLKDECARERARYRALEAKMDEFQLTTERHATKRVEDLMLECRDLRANLSRERDRTKALEQELDALSSYASERVNLSRRLEIAESRVADLETLLDVDRKQFLAEAAEQRALLESRHRAEIQAAVEEAIRATNENISTETRLLRDQNQILQKSVLILKGSGGNTGAKRSRTLSRMESELPGASVSRSRTTSQLSMVKASVSGHINDEEIEKFEMDISRGLEMRIGELKMTVKHLQTKLEEQESDFKREKNEASEFIANLVSKFNKERTDLLFEIKSLEKLVYAKCKELYKLRTLAQMLLQRRTDLEAFLSKLLAATLNLETRAISPYTMSEYFDVEMGRQRSRSPSPPPEYRYTGSAIPRSISPGPAFTEAGATASQDLATIMARTKLNSDEALSSIASKIPRTMAEMEHSLNAPIRVRSDPVINSLSAQEVTNIVRDWITKIDIPV</sequence>
<dbReference type="OrthoDB" id="10255951at2759"/>
<keyword evidence="1" id="KW-0175">Coiled coil</keyword>
<dbReference type="Proteomes" id="UP000070089">
    <property type="component" value="Unassembled WGS sequence"/>
</dbReference>
<proteinExistence type="predicted"/>
<feature type="coiled-coil region" evidence="1">
    <location>
        <begin position="13"/>
        <end position="146"/>
    </location>
</feature>
<dbReference type="EMBL" id="JXTI01000002">
    <property type="protein sequence ID" value="KWX15834.1"/>
    <property type="molecule type" value="Genomic_DNA"/>
</dbReference>
<evidence type="ECO:0000313" key="4">
    <source>
        <dbReference type="Proteomes" id="UP000070089"/>
    </source>
</evidence>
<dbReference type="VEuPathDB" id="GiardiaDB:QR46_0152"/>
<accession>A0A132P0K6</accession>
<comment type="caution">
    <text evidence="3">The sequence shown here is derived from an EMBL/GenBank/DDBJ whole genome shotgun (WGS) entry which is preliminary data.</text>
</comment>
<dbReference type="AlphaFoldDB" id="A0A132P0K6"/>
<evidence type="ECO:0000256" key="1">
    <source>
        <dbReference type="SAM" id="Coils"/>
    </source>
</evidence>